<evidence type="ECO:0000256" key="1">
    <source>
        <dbReference type="ARBA" id="ARBA00022723"/>
    </source>
</evidence>
<keyword evidence="4" id="KW-0862">Zinc</keyword>
<accession>A0A0U5CQR4</accession>
<evidence type="ECO:0000259" key="6">
    <source>
        <dbReference type="PROSITE" id="PS50157"/>
    </source>
</evidence>
<dbReference type="GO" id="GO:0005634">
    <property type="term" value="C:nucleus"/>
    <property type="evidence" value="ECO:0007669"/>
    <property type="project" value="TreeGrafter"/>
</dbReference>
<evidence type="ECO:0000313" key="8">
    <source>
        <dbReference type="Proteomes" id="UP000054771"/>
    </source>
</evidence>
<dbReference type="SUPFAM" id="SSF57667">
    <property type="entry name" value="beta-beta-alpha zinc fingers"/>
    <property type="match status" value="2"/>
</dbReference>
<evidence type="ECO:0000256" key="4">
    <source>
        <dbReference type="ARBA" id="ARBA00022833"/>
    </source>
</evidence>
<evidence type="ECO:0000256" key="2">
    <source>
        <dbReference type="ARBA" id="ARBA00022737"/>
    </source>
</evidence>
<dbReference type="PROSITE" id="PS00028">
    <property type="entry name" value="ZINC_FINGER_C2H2_1"/>
    <property type="match status" value="2"/>
</dbReference>
<dbReference type="SMART" id="SM00355">
    <property type="entry name" value="ZnF_C2H2"/>
    <property type="match status" value="5"/>
</dbReference>
<dbReference type="STRING" id="454130.A0A0U5CQR4"/>
<name>A0A0U5CQR4_ASPCI</name>
<dbReference type="Gene3D" id="3.30.160.60">
    <property type="entry name" value="Classic Zinc Finger"/>
    <property type="match status" value="1"/>
</dbReference>
<dbReference type="PROSITE" id="PS50157">
    <property type="entry name" value="ZINC_FINGER_C2H2_2"/>
    <property type="match status" value="1"/>
</dbReference>
<evidence type="ECO:0000256" key="5">
    <source>
        <dbReference type="PROSITE-ProRule" id="PRU00042"/>
    </source>
</evidence>
<dbReference type="GO" id="GO:0008270">
    <property type="term" value="F:zinc ion binding"/>
    <property type="evidence" value="ECO:0007669"/>
    <property type="project" value="UniProtKB-KW"/>
</dbReference>
<dbReference type="OMA" id="HYLCVAC"/>
<gene>
    <name evidence="7" type="ORF">ASPCAL08671</name>
</gene>
<dbReference type="InterPro" id="IPR036236">
    <property type="entry name" value="Znf_C2H2_sf"/>
</dbReference>
<organism evidence="7 8">
    <name type="scientific">Aspergillus calidoustus</name>
    <dbReference type="NCBI Taxonomy" id="454130"/>
    <lineage>
        <taxon>Eukaryota</taxon>
        <taxon>Fungi</taxon>
        <taxon>Dikarya</taxon>
        <taxon>Ascomycota</taxon>
        <taxon>Pezizomycotina</taxon>
        <taxon>Eurotiomycetes</taxon>
        <taxon>Eurotiomycetidae</taxon>
        <taxon>Eurotiales</taxon>
        <taxon>Aspergillaceae</taxon>
        <taxon>Aspergillus</taxon>
        <taxon>Aspergillus subgen. Nidulantes</taxon>
    </lineage>
</organism>
<dbReference type="InterPro" id="IPR013087">
    <property type="entry name" value="Znf_C2H2_type"/>
</dbReference>
<dbReference type="PANTHER" id="PTHR24408:SF58">
    <property type="entry name" value="TRANSCRIPTION FACTOR (TFIIIA), PUTATIVE (AFU_ORTHOLOGUE AFUA_1G05150)-RELATED"/>
    <property type="match status" value="1"/>
</dbReference>
<dbReference type="PANTHER" id="PTHR24408">
    <property type="entry name" value="ZINC FINGER PROTEIN"/>
    <property type="match status" value="1"/>
</dbReference>
<dbReference type="Proteomes" id="UP000054771">
    <property type="component" value="Unassembled WGS sequence"/>
</dbReference>
<keyword evidence="1" id="KW-0479">Metal-binding</keyword>
<evidence type="ECO:0000256" key="3">
    <source>
        <dbReference type="ARBA" id="ARBA00022771"/>
    </source>
</evidence>
<reference evidence="8" key="1">
    <citation type="journal article" date="2016" name="Genome Announc.">
        <title>Draft genome sequences of fungus Aspergillus calidoustus.</title>
        <authorList>
            <person name="Horn F."/>
            <person name="Linde J."/>
            <person name="Mattern D.J."/>
            <person name="Walther G."/>
            <person name="Guthke R."/>
            <person name="Scherlach K."/>
            <person name="Martin K."/>
            <person name="Brakhage A.A."/>
            <person name="Petzke L."/>
            <person name="Valiante V."/>
        </authorList>
    </citation>
    <scope>NUCLEOTIDE SEQUENCE [LARGE SCALE GENOMIC DNA]</scope>
    <source>
        <strain evidence="8">SF006504</strain>
    </source>
</reference>
<dbReference type="OrthoDB" id="6105938at2759"/>
<dbReference type="GO" id="GO:0000981">
    <property type="term" value="F:DNA-binding transcription factor activity, RNA polymerase II-specific"/>
    <property type="evidence" value="ECO:0007669"/>
    <property type="project" value="TreeGrafter"/>
</dbReference>
<protein>
    <recommendedName>
        <fullName evidence="6">C2H2-type domain-containing protein</fullName>
    </recommendedName>
</protein>
<keyword evidence="3 5" id="KW-0863">Zinc-finger</keyword>
<feature type="domain" description="C2H2-type" evidence="6">
    <location>
        <begin position="117"/>
        <end position="144"/>
    </location>
</feature>
<dbReference type="GO" id="GO:0043565">
    <property type="term" value="F:sequence-specific DNA binding"/>
    <property type="evidence" value="ECO:0007669"/>
    <property type="project" value="TreeGrafter"/>
</dbReference>
<proteinExistence type="predicted"/>
<keyword evidence="8" id="KW-1185">Reference proteome</keyword>
<dbReference type="EMBL" id="CDMC01000006">
    <property type="protein sequence ID" value="CEN62029.1"/>
    <property type="molecule type" value="Genomic_DNA"/>
</dbReference>
<keyword evidence="2" id="KW-0677">Repeat</keyword>
<evidence type="ECO:0000313" key="7">
    <source>
        <dbReference type="EMBL" id="CEN62029.1"/>
    </source>
</evidence>
<dbReference type="AlphaFoldDB" id="A0A0U5CQR4"/>
<sequence>MSQHSYLEYHDGWYLCTLCQRWFISETAYYSHCRYTSHHEWCGRCSRVFRTTAAKEAHLEASSSHNICYRCADEEPDFDTYAELKRHLEESHHYCHPCETYFCSAIALQQHDVLEHFLCIECGEFFESANNLRMHKQTHDPRDFICYGYNCDRMFKSFSGMLIHLESGNCDSGATKHDIDEIARNFYDSSEYRDMNDDNTPYFCPSCASWFGKLSALYQHVEDVLDCESDVLNSLERSIECRI</sequence>